<dbReference type="EMBL" id="PVNE01000011">
    <property type="protein sequence ID" value="PRX40754.1"/>
    <property type="molecule type" value="Genomic_DNA"/>
</dbReference>
<gene>
    <name evidence="1" type="ORF">CLV97_111103</name>
</gene>
<dbReference type="AlphaFoldDB" id="A0A2T0LF45"/>
<sequence>MPAIDLKMGNALAKMMKDILPRVQKEAARARDQLCAMGARIVGVRQLPHAREVKVVCKGKSTNMII</sequence>
<dbReference type="Proteomes" id="UP000237797">
    <property type="component" value="Unassembled WGS sequence"/>
</dbReference>
<name>A0A2T0LF45_9BACL</name>
<evidence type="ECO:0000313" key="2">
    <source>
        <dbReference type="Proteomes" id="UP000237797"/>
    </source>
</evidence>
<keyword evidence="2" id="KW-1185">Reference proteome</keyword>
<comment type="caution">
    <text evidence="1">The sequence shown here is derived from an EMBL/GenBank/DDBJ whole genome shotgun (WGS) entry which is preliminary data.</text>
</comment>
<reference evidence="1 2" key="1">
    <citation type="submission" date="2018-03" db="EMBL/GenBank/DDBJ databases">
        <title>Genomic Encyclopedia of Archaeal and Bacterial Type Strains, Phase II (KMG-II): from individual species to whole genera.</title>
        <authorList>
            <person name="Goeker M."/>
        </authorList>
    </citation>
    <scope>NUCLEOTIDE SEQUENCE [LARGE SCALE GENOMIC DNA]</scope>
    <source>
        <strain evidence="1 2">DSM 44946</strain>
    </source>
</reference>
<accession>A0A2T0LF45</accession>
<organism evidence="1 2">
    <name type="scientific">Planifilum fimeticola</name>
    <dbReference type="NCBI Taxonomy" id="201975"/>
    <lineage>
        <taxon>Bacteria</taxon>
        <taxon>Bacillati</taxon>
        <taxon>Bacillota</taxon>
        <taxon>Bacilli</taxon>
        <taxon>Bacillales</taxon>
        <taxon>Thermoactinomycetaceae</taxon>
        <taxon>Planifilum</taxon>
    </lineage>
</organism>
<proteinExistence type="predicted"/>
<protein>
    <submittedName>
        <fullName evidence="1">Uncharacterized protein</fullName>
    </submittedName>
</protein>
<evidence type="ECO:0000313" key="1">
    <source>
        <dbReference type="EMBL" id="PRX40754.1"/>
    </source>
</evidence>